<dbReference type="NCBIfam" id="TIGR00260">
    <property type="entry name" value="thrC"/>
    <property type="match status" value="1"/>
</dbReference>
<evidence type="ECO:0000313" key="8">
    <source>
        <dbReference type="EMBL" id="NWJ45487.1"/>
    </source>
</evidence>
<dbReference type="AlphaFoldDB" id="A0A8T7LX86"/>
<dbReference type="GO" id="GO:0003941">
    <property type="term" value="F:L-serine ammonia-lyase activity"/>
    <property type="evidence" value="ECO:0007669"/>
    <property type="project" value="TreeGrafter"/>
</dbReference>
<keyword evidence="11" id="KW-1185">Reference proteome</keyword>
<comment type="similarity">
    <text evidence="2">Belongs to the threonine synthase family.</text>
</comment>
<dbReference type="InterPro" id="IPR001926">
    <property type="entry name" value="TrpB-like_PALP"/>
</dbReference>
<organism evidence="8 10">
    <name type="scientific">Candidatus Chlorohelix allophototropha</name>
    <dbReference type="NCBI Taxonomy" id="3003348"/>
    <lineage>
        <taxon>Bacteria</taxon>
        <taxon>Bacillati</taxon>
        <taxon>Chloroflexota</taxon>
        <taxon>Chloroflexia</taxon>
        <taxon>Candidatus Chloroheliales</taxon>
        <taxon>Candidatus Chloroheliaceae</taxon>
        <taxon>Candidatus Chlorohelix</taxon>
    </lineage>
</organism>
<keyword evidence="4 8" id="KW-0456">Lyase</keyword>
<evidence type="ECO:0000313" key="9">
    <source>
        <dbReference type="EMBL" id="WJW67360.1"/>
    </source>
</evidence>
<reference evidence="8 10" key="1">
    <citation type="submission" date="2020-06" db="EMBL/GenBank/DDBJ databases">
        <title>Anoxygenic phototrophic Chloroflexota member uses a Type I reaction center.</title>
        <authorList>
            <person name="Tsuji J.M."/>
            <person name="Shaw N.A."/>
            <person name="Nagashima S."/>
            <person name="Venkiteswaran J."/>
            <person name="Schiff S.L."/>
            <person name="Hanada S."/>
            <person name="Tank M."/>
            <person name="Neufeld J.D."/>
        </authorList>
    </citation>
    <scope>NUCLEOTIDE SEQUENCE [LARGE SCALE GENOMIC DNA]</scope>
    <source>
        <strain evidence="8">L227-S17</strain>
    </source>
</reference>
<feature type="domain" description="Tryptophan synthase beta chain-like PALP" evidence="7">
    <location>
        <begin position="89"/>
        <end position="393"/>
    </location>
</feature>
<dbReference type="Proteomes" id="UP001431572">
    <property type="component" value="Chromosome 1"/>
</dbReference>
<dbReference type="GO" id="GO:0004794">
    <property type="term" value="F:threonine deaminase activity"/>
    <property type="evidence" value="ECO:0007669"/>
    <property type="project" value="TreeGrafter"/>
</dbReference>
<evidence type="ECO:0000256" key="5">
    <source>
        <dbReference type="NCBIfam" id="TIGR00260"/>
    </source>
</evidence>
<sequence length="424" mass="44952">MTSILEKSEKPIQNIAVSAASGLICKACGALHPISPAHVCDECFGPLEVTYDFSNLDPVKLKKQIEAGPRDIWRYAPLLPVQPHSRTLSGVGYTPLQRAWNLAAKLGIDELYIKNDAVNPTHSFKDRVVAVALAKALEFGFDTIACASTGNLAGAVAAAGARAGLKTYVFVPASIEPGKILSAAVYGAEIVSVDGTYDEANRLASQVADEYGWGFVNINLRPFYSEGSKTLAYETAEQLGWKLPDHVVAPIASGSLYTKITKGFKELISLGLVADQALPAMSGAQAAGCNPVATAYSNEAGEITPVRNPTTIAHSLAIGSPADGYYSLQIARQTGGIIEQVTDAEIIEAVKLLASTEGIFTEPAGGVTLAVLKKLIKEGKIRRDEKTVVYITGNGYKTQSALEGEYNLPQPITPKLSAFEKLLG</sequence>
<evidence type="ECO:0000256" key="6">
    <source>
        <dbReference type="PIRSR" id="PIRSR604450-51"/>
    </source>
</evidence>
<dbReference type="Pfam" id="PF00291">
    <property type="entry name" value="PALP"/>
    <property type="match status" value="1"/>
</dbReference>
<name>A0A8T7LX86_9CHLR</name>
<evidence type="ECO:0000313" key="11">
    <source>
        <dbReference type="Proteomes" id="UP001431572"/>
    </source>
</evidence>
<accession>A0A8T7LX86</accession>
<dbReference type="GO" id="GO:0009088">
    <property type="term" value="P:threonine biosynthetic process"/>
    <property type="evidence" value="ECO:0007669"/>
    <property type="project" value="UniProtKB-UniRule"/>
</dbReference>
<proteinExistence type="inferred from homology"/>
<evidence type="ECO:0000259" key="7">
    <source>
        <dbReference type="Pfam" id="PF00291"/>
    </source>
</evidence>
<dbReference type="GO" id="GO:0004795">
    <property type="term" value="F:threonine synthase activity"/>
    <property type="evidence" value="ECO:0007669"/>
    <property type="project" value="UniProtKB-UniRule"/>
</dbReference>
<gene>
    <name evidence="9" type="primary">thrC</name>
    <name evidence="8" type="ORF">HXX08_06380</name>
    <name evidence="9" type="ORF">OZ401_000625</name>
</gene>
<protein>
    <recommendedName>
        <fullName evidence="5">Threonine synthase</fullName>
        <ecNumber evidence="5">4.2.3.1</ecNumber>
    </recommendedName>
</protein>
<dbReference type="EMBL" id="CP128399">
    <property type="protein sequence ID" value="WJW67360.1"/>
    <property type="molecule type" value="Genomic_DNA"/>
</dbReference>
<dbReference type="GO" id="GO:0006565">
    <property type="term" value="P:L-serine catabolic process"/>
    <property type="evidence" value="ECO:0007669"/>
    <property type="project" value="TreeGrafter"/>
</dbReference>
<dbReference type="GO" id="GO:0009097">
    <property type="term" value="P:isoleucine biosynthetic process"/>
    <property type="evidence" value="ECO:0007669"/>
    <property type="project" value="TreeGrafter"/>
</dbReference>
<dbReference type="InterPro" id="IPR050147">
    <property type="entry name" value="Ser/Thr_Dehydratase"/>
</dbReference>
<feature type="modified residue" description="N6-(pyridoxal phosphate)lysine" evidence="6">
    <location>
        <position position="125"/>
    </location>
</feature>
<evidence type="ECO:0000256" key="3">
    <source>
        <dbReference type="ARBA" id="ARBA00022898"/>
    </source>
</evidence>
<dbReference type="PANTHER" id="PTHR48078:SF6">
    <property type="entry name" value="L-THREONINE DEHYDRATASE CATABOLIC TDCB"/>
    <property type="match status" value="1"/>
</dbReference>
<dbReference type="PANTHER" id="PTHR48078">
    <property type="entry name" value="THREONINE DEHYDRATASE, MITOCHONDRIAL-RELATED"/>
    <property type="match status" value="1"/>
</dbReference>
<dbReference type="EC" id="4.2.3.1" evidence="5"/>
<evidence type="ECO:0000313" key="10">
    <source>
        <dbReference type="Proteomes" id="UP000521676"/>
    </source>
</evidence>
<dbReference type="Gene3D" id="3.40.50.1100">
    <property type="match status" value="2"/>
</dbReference>
<reference evidence="9" key="2">
    <citation type="journal article" date="2024" name="Nature">
        <title>Anoxygenic phototroph of the Chloroflexota uses a type I reaction centre.</title>
        <authorList>
            <person name="Tsuji J.M."/>
            <person name="Shaw N.A."/>
            <person name="Nagashima S."/>
            <person name="Venkiteswaran J.J."/>
            <person name="Schiff S.L."/>
            <person name="Watanabe T."/>
            <person name="Fukui M."/>
            <person name="Hanada S."/>
            <person name="Tank M."/>
            <person name="Neufeld J.D."/>
        </authorList>
    </citation>
    <scope>NUCLEOTIDE SEQUENCE</scope>
    <source>
        <strain evidence="9">L227-S17</strain>
    </source>
</reference>
<evidence type="ECO:0000256" key="1">
    <source>
        <dbReference type="ARBA" id="ARBA00001933"/>
    </source>
</evidence>
<dbReference type="SUPFAM" id="SSF53686">
    <property type="entry name" value="Tryptophan synthase beta subunit-like PLP-dependent enzymes"/>
    <property type="match status" value="1"/>
</dbReference>
<dbReference type="InterPro" id="IPR004450">
    <property type="entry name" value="Thr_synthase-like"/>
</dbReference>
<dbReference type="EMBL" id="JACATZ010000001">
    <property type="protein sequence ID" value="NWJ45487.1"/>
    <property type="molecule type" value="Genomic_DNA"/>
</dbReference>
<dbReference type="InterPro" id="IPR036052">
    <property type="entry name" value="TrpB-like_PALP_sf"/>
</dbReference>
<dbReference type="CDD" id="cd01563">
    <property type="entry name" value="Thr-synth_1"/>
    <property type="match status" value="1"/>
</dbReference>
<dbReference type="Proteomes" id="UP000521676">
    <property type="component" value="Unassembled WGS sequence"/>
</dbReference>
<keyword evidence="3 6" id="KW-0663">Pyridoxal phosphate</keyword>
<comment type="cofactor">
    <cofactor evidence="1 6">
        <name>pyridoxal 5'-phosphate</name>
        <dbReference type="ChEBI" id="CHEBI:597326"/>
    </cofactor>
</comment>
<evidence type="ECO:0000256" key="4">
    <source>
        <dbReference type="ARBA" id="ARBA00023239"/>
    </source>
</evidence>
<evidence type="ECO:0000256" key="2">
    <source>
        <dbReference type="ARBA" id="ARBA00005517"/>
    </source>
</evidence>
<dbReference type="RefSeq" id="WP_341469254.1">
    <property type="nucleotide sequence ID" value="NZ_CP128399.1"/>
</dbReference>
<dbReference type="GO" id="GO:0006567">
    <property type="term" value="P:L-threonine catabolic process"/>
    <property type="evidence" value="ECO:0007669"/>
    <property type="project" value="TreeGrafter"/>
</dbReference>